<evidence type="ECO:0000313" key="3">
    <source>
        <dbReference type="Proteomes" id="UP001642540"/>
    </source>
</evidence>
<name>A0ABP1QRD7_9HEXA</name>
<gene>
    <name evidence="2" type="ORF">ODALV1_LOCUS13597</name>
</gene>
<feature type="compositionally biased region" description="Polar residues" evidence="1">
    <location>
        <begin position="147"/>
        <end position="165"/>
    </location>
</feature>
<comment type="caution">
    <text evidence="2">The sequence shown here is derived from an EMBL/GenBank/DDBJ whole genome shotgun (WGS) entry which is preliminary data.</text>
</comment>
<dbReference type="EMBL" id="CAXLJM020000041">
    <property type="protein sequence ID" value="CAL8109690.1"/>
    <property type="molecule type" value="Genomic_DNA"/>
</dbReference>
<feature type="region of interest" description="Disordered" evidence="1">
    <location>
        <begin position="145"/>
        <end position="225"/>
    </location>
</feature>
<sequence>MAGTVTGGDNGRAEMAKKLQEHLLNLDQVEEALKVDPHHEDLLKLKADLNELIVLVSKQMLQSNAATTPCLEVKAHATPLEVEKMDVTSSTTSSASSNQAEINEVAALPNLPSFFYKKWQSKFPQPEPKPSTSTSAAPESEIIVIDTKNNSDNDNTVTANTNEPNYSPRPTGVPKTRNKNLTPEQKRDINGNPSGTKSDIKPGDVQKPSEIPSASTSTLSAAVHVDADKDKNVDVDSKKEQVKSVDKCVTGENAQDEASKIEKGNSKTDNPYKLVVHDSAGNRYTMHDYLNKKIENKTLRNYFKKKLKRLNRQCVNDHLLLQGKEPLTFHQNRGLKARQKAAFYCGRKDKGSRR</sequence>
<accession>A0ABP1QRD7</accession>
<organism evidence="2 3">
    <name type="scientific">Orchesella dallaii</name>
    <dbReference type="NCBI Taxonomy" id="48710"/>
    <lineage>
        <taxon>Eukaryota</taxon>
        <taxon>Metazoa</taxon>
        <taxon>Ecdysozoa</taxon>
        <taxon>Arthropoda</taxon>
        <taxon>Hexapoda</taxon>
        <taxon>Collembola</taxon>
        <taxon>Entomobryomorpha</taxon>
        <taxon>Entomobryoidea</taxon>
        <taxon>Orchesellidae</taxon>
        <taxon>Orchesellinae</taxon>
        <taxon>Orchesella</taxon>
    </lineage>
</organism>
<keyword evidence="3" id="KW-1185">Reference proteome</keyword>
<dbReference type="Proteomes" id="UP001642540">
    <property type="component" value="Unassembled WGS sequence"/>
</dbReference>
<protein>
    <submittedName>
        <fullName evidence="2">Uncharacterized protein</fullName>
    </submittedName>
</protein>
<reference evidence="2 3" key="1">
    <citation type="submission" date="2024-08" db="EMBL/GenBank/DDBJ databases">
        <authorList>
            <person name="Cucini C."/>
            <person name="Frati F."/>
        </authorList>
    </citation>
    <scope>NUCLEOTIDE SEQUENCE [LARGE SCALE GENOMIC DNA]</scope>
</reference>
<evidence type="ECO:0000313" key="2">
    <source>
        <dbReference type="EMBL" id="CAL8109690.1"/>
    </source>
</evidence>
<evidence type="ECO:0000256" key="1">
    <source>
        <dbReference type="SAM" id="MobiDB-lite"/>
    </source>
</evidence>
<proteinExistence type="predicted"/>